<comment type="caution">
    <text evidence="3">The sequence shown here is derived from an EMBL/GenBank/DDBJ whole genome shotgun (WGS) entry which is preliminary data.</text>
</comment>
<evidence type="ECO:0000256" key="1">
    <source>
        <dbReference type="SAM" id="MobiDB-lite"/>
    </source>
</evidence>
<dbReference type="PROSITE" id="PS51782">
    <property type="entry name" value="LYSM"/>
    <property type="match status" value="1"/>
</dbReference>
<dbReference type="Gene3D" id="3.10.350.10">
    <property type="entry name" value="LysM domain"/>
    <property type="match status" value="1"/>
</dbReference>
<dbReference type="OrthoDB" id="2107166at2759"/>
<dbReference type="AlphaFoldDB" id="A0A9P0LX44"/>
<proteinExistence type="predicted"/>
<dbReference type="SMART" id="SM00257">
    <property type="entry name" value="LysM"/>
    <property type="match status" value="1"/>
</dbReference>
<protein>
    <recommendedName>
        <fullName evidence="2">LysM domain-containing protein</fullName>
    </recommendedName>
</protein>
<evidence type="ECO:0000313" key="3">
    <source>
        <dbReference type="EMBL" id="CAH2001608.1"/>
    </source>
</evidence>
<dbReference type="EMBL" id="CAKOFQ010007456">
    <property type="protein sequence ID" value="CAH2001608.1"/>
    <property type="molecule type" value="Genomic_DNA"/>
</dbReference>
<keyword evidence="4" id="KW-1185">Reference proteome</keyword>
<dbReference type="PANTHER" id="PTHR20932">
    <property type="entry name" value="LYSM AND PUTATIVE PEPTIDOGLYCAN-BINDING DOMAIN-CONTAINING PROTEIN"/>
    <property type="match status" value="1"/>
</dbReference>
<dbReference type="InterPro" id="IPR018392">
    <property type="entry name" value="LysM"/>
</dbReference>
<reference evidence="3" key="1">
    <citation type="submission" date="2022-03" db="EMBL/GenBank/DDBJ databases">
        <authorList>
            <person name="Sayadi A."/>
        </authorList>
    </citation>
    <scope>NUCLEOTIDE SEQUENCE</scope>
</reference>
<feature type="compositionally biased region" description="Polar residues" evidence="1">
    <location>
        <begin position="83"/>
        <end position="95"/>
    </location>
</feature>
<dbReference type="Proteomes" id="UP001152888">
    <property type="component" value="Unassembled WGS sequence"/>
</dbReference>
<dbReference type="InterPro" id="IPR045030">
    <property type="entry name" value="LYSM1-4"/>
</dbReference>
<evidence type="ECO:0000259" key="2">
    <source>
        <dbReference type="PROSITE" id="PS51782"/>
    </source>
</evidence>
<dbReference type="SUPFAM" id="SSF54106">
    <property type="entry name" value="LysM domain"/>
    <property type="match status" value="1"/>
</dbReference>
<feature type="compositionally biased region" description="Low complexity" evidence="1">
    <location>
        <begin position="96"/>
        <end position="107"/>
    </location>
</feature>
<dbReference type="PANTHER" id="PTHR20932:SF8">
    <property type="entry name" value="LD22649P"/>
    <property type="match status" value="1"/>
</dbReference>
<gene>
    <name evidence="3" type="ORF">ACAOBT_LOCUS26302</name>
</gene>
<sequence>MDRGSYEKLSIRESAAPLKKYGSTSKHIRRNESYFKHYVTNMDTLQGIALKYNVTIEQIRRANKLWASDSLFLREYLLIPSTEGQTSNESETPVMSPTSNSSQTSTSCDEESIDDFLNKIDAAIATTKEDVKKTTRNSEFASGLDLEAERRKPAVSRMKQMVNNNGSSDFHAVVVQQGKKATGSDKKSLLKYYWLKGNNGVSLRFWRTLQRHKVFSIKYNEF</sequence>
<feature type="domain" description="LysM" evidence="2">
    <location>
        <begin position="35"/>
        <end position="79"/>
    </location>
</feature>
<dbReference type="Pfam" id="PF01476">
    <property type="entry name" value="LysM"/>
    <property type="match status" value="1"/>
</dbReference>
<dbReference type="InterPro" id="IPR036779">
    <property type="entry name" value="LysM_dom_sf"/>
</dbReference>
<dbReference type="CDD" id="cd00118">
    <property type="entry name" value="LysM"/>
    <property type="match status" value="1"/>
</dbReference>
<name>A0A9P0LX44_ACAOB</name>
<organism evidence="3 4">
    <name type="scientific">Acanthoscelides obtectus</name>
    <name type="common">Bean weevil</name>
    <name type="synonym">Bruchus obtectus</name>
    <dbReference type="NCBI Taxonomy" id="200917"/>
    <lineage>
        <taxon>Eukaryota</taxon>
        <taxon>Metazoa</taxon>
        <taxon>Ecdysozoa</taxon>
        <taxon>Arthropoda</taxon>
        <taxon>Hexapoda</taxon>
        <taxon>Insecta</taxon>
        <taxon>Pterygota</taxon>
        <taxon>Neoptera</taxon>
        <taxon>Endopterygota</taxon>
        <taxon>Coleoptera</taxon>
        <taxon>Polyphaga</taxon>
        <taxon>Cucujiformia</taxon>
        <taxon>Chrysomeloidea</taxon>
        <taxon>Chrysomelidae</taxon>
        <taxon>Bruchinae</taxon>
        <taxon>Bruchini</taxon>
        <taxon>Acanthoscelides</taxon>
    </lineage>
</organism>
<accession>A0A9P0LX44</accession>
<feature type="region of interest" description="Disordered" evidence="1">
    <location>
        <begin position="83"/>
        <end position="108"/>
    </location>
</feature>
<evidence type="ECO:0000313" key="4">
    <source>
        <dbReference type="Proteomes" id="UP001152888"/>
    </source>
</evidence>